<feature type="compositionally biased region" description="Polar residues" evidence="5">
    <location>
        <begin position="1449"/>
        <end position="1461"/>
    </location>
</feature>
<feature type="region of interest" description="Disordered" evidence="5">
    <location>
        <begin position="1933"/>
        <end position="2227"/>
    </location>
</feature>
<feature type="region of interest" description="Disordered" evidence="5">
    <location>
        <begin position="1542"/>
        <end position="1570"/>
    </location>
</feature>
<accession>A0A8X6FQ37</accession>
<dbReference type="GO" id="GO:0008270">
    <property type="term" value="F:zinc ion binding"/>
    <property type="evidence" value="ECO:0007669"/>
    <property type="project" value="UniProtKB-KW"/>
</dbReference>
<feature type="compositionally biased region" description="Basic residues" evidence="5">
    <location>
        <begin position="1797"/>
        <end position="1807"/>
    </location>
</feature>
<dbReference type="EMBL" id="BMAO01029941">
    <property type="protein sequence ID" value="GFQ64603.1"/>
    <property type="molecule type" value="Genomic_DNA"/>
</dbReference>
<feature type="compositionally biased region" description="Polar residues" evidence="5">
    <location>
        <begin position="1555"/>
        <end position="1568"/>
    </location>
</feature>
<evidence type="ECO:0000259" key="6">
    <source>
        <dbReference type="PROSITE" id="PS50016"/>
    </source>
</evidence>
<evidence type="ECO:0000256" key="1">
    <source>
        <dbReference type="ARBA" id="ARBA00022723"/>
    </source>
</evidence>
<dbReference type="OrthoDB" id="6433098at2759"/>
<feature type="compositionally biased region" description="Polar residues" evidence="5">
    <location>
        <begin position="1816"/>
        <end position="1835"/>
    </location>
</feature>
<dbReference type="SMART" id="SM00249">
    <property type="entry name" value="PHD"/>
    <property type="match status" value="1"/>
</dbReference>
<feature type="region of interest" description="Disordered" evidence="5">
    <location>
        <begin position="725"/>
        <end position="744"/>
    </location>
</feature>
<feature type="compositionally biased region" description="Polar residues" evidence="5">
    <location>
        <begin position="850"/>
        <end position="878"/>
    </location>
</feature>
<dbReference type="PROSITE" id="PS01359">
    <property type="entry name" value="ZF_PHD_1"/>
    <property type="match status" value="1"/>
</dbReference>
<dbReference type="PANTHER" id="PTHR14296">
    <property type="entry name" value="REMODELING AND SPACING FACTOR 1"/>
    <property type="match status" value="1"/>
</dbReference>
<feature type="region of interest" description="Disordered" evidence="5">
    <location>
        <begin position="992"/>
        <end position="1038"/>
    </location>
</feature>
<reference evidence="7" key="1">
    <citation type="submission" date="2020-07" db="EMBL/GenBank/DDBJ databases">
        <title>Multicomponent nature underlies the extraordinary mechanical properties of spider dragline silk.</title>
        <authorList>
            <person name="Kono N."/>
            <person name="Nakamura H."/>
            <person name="Mori M."/>
            <person name="Yoshida Y."/>
            <person name="Ohtoshi R."/>
            <person name="Malay A.D."/>
            <person name="Moran D.A.P."/>
            <person name="Tomita M."/>
            <person name="Numata K."/>
            <person name="Arakawa K."/>
        </authorList>
    </citation>
    <scope>NUCLEOTIDE SEQUENCE</scope>
</reference>
<feature type="compositionally biased region" description="Basic and acidic residues" evidence="5">
    <location>
        <begin position="2175"/>
        <end position="2186"/>
    </location>
</feature>
<dbReference type="InterPro" id="IPR019786">
    <property type="entry name" value="Zinc_finger_PHD-type_CS"/>
</dbReference>
<dbReference type="SUPFAM" id="SSF57903">
    <property type="entry name" value="FYVE/PHD zinc finger"/>
    <property type="match status" value="1"/>
</dbReference>
<feature type="region of interest" description="Disordered" evidence="5">
    <location>
        <begin position="690"/>
        <end position="710"/>
    </location>
</feature>
<evidence type="ECO:0000313" key="8">
    <source>
        <dbReference type="Proteomes" id="UP000887116"/>
    </source>
</evidence>
<feature type="region of interest" description="Disordered" evidence="5">
    <location>
        <begin position="1588"/>
        <end position="1616"/>
    </location>
</feature>
<feature type="compositionally biased region" description="Basic and acidic residues" evidence="5">
    <location>
        <begin position="202"/>
        <end position="217"/>
    </location>
</feature>
<feature type="compositionally biased region" description="Basic and acidic residues" evidence="5">
    <location>
        <begin position="2080"/>
        <end position="2102"/>
    </location>
</feature>
<feature type="compositionally biased region" description="Basic and acidic residues" evidence="5">
    <location>
        <begin position="1640"/>
        <end position="1658"/>
    </location>
</feature>
<feature type="compositionally biased region" description="Polar residues" evidence="5">
    <location>
        <begin position="444"/>
        <end position="460"/>
    </location>
</feature>
<proteinExistence type="predicted"/>
<feature type="region of interest" description="Disordered" evidence="5">
    <location>
        <begin position="850"/>
        <end position="935"/>
    </location>
</feature>
<dbReference type="Pfam" id="PF00628">
    <property type="entry name" value="PHD"/>
    <property type="match status" value="1"/>
</dbReference>
<keyword evidence="1" id="KW-0479">Metal-binding</keyword>
<feature type="compositionally biased region" description="Polar residues" evidence="5">
    <location>
        <begin position="479"/>
        <end position="497"/>
    </location>
</feature>
<feature type="compositionally biased region" description="Low complexity" evidence="5">
    <location>
        <begin position="1940"/>
        <end position="1955"/>
    </location>
</feature>
<evidence type="ECO:0000256" key="2">
    <source>
        <dbReference type="ARBA" id="ARBA00022771"/>
    </source>
</evidence>
<evidence type="ECO:0000256" key="5">
    <source>
        <dbReference type="SAM" id="MobiDB-lite"/>
    </source>
</evidence>
<dbReference type="InterPro" id="IPR013083">
    <property type="entry name" value="Znf_RING/FYVE/PHD"/>
</dbReference>
<feature type="region of interest" description="Disordered" evidence="5">
    <location>
        <begin position="1637"/>
        <end position="1666"/>
    </location>
</feature>
<gene>
    <name evidence="7" type="primary">RSF1</name>
    <name evidence="7" type="ORF">TNCT_291511</name>
</gene>
<feature type="region of interest" description="Disordered" evidence="5">
    <location>
        <begin position="403"/>
        <end position="519"/>
    </location>
</feature>
<feature type="compositionally biased region" description="Polar residues" evidence="5">
    <location>
        <begin position="894"/>
        <end position="916"/>
    </location>
</feature>
<feature type="compositionally biased region" description="Basic residues" evidence="5">
    <location>
        <begin position="1974"/>
        <end position="1983"/>
    </location>
</feature>
<dbReference type="InterPro" id="IPR011011">
    <property type="entry name" value="Znf_FYVE_PHD"/>
</dbReference>
<feature type="compositionally biased region" description="Basic residues" evidence="5">
    <location>
        <begin position="2187"/>
        <end position="2200"/>
    </location>
</feature>
<evidence type="ECO:0000313" key="7">
    <source>
        <dbReference type="EMBL" id="GFQ64603.1"/>
    </source>
</evidence>
<dbReference type="InterPro" id="IPR028938">
    <property type="entry name" value="Rsf1-like"/>
</dbReference>
<evidence type="ECO:0000256" key="3">
    <source>
        <dbReference type="ARBA" id="ARBA00022833"/>
    </source>
</evidence>
<dbReference type="InterPro" id="IPR019787">
    <property type="entry name" value="Znf_PHD-finger"/>
</dbReference>
<dbReference type="CDD" id="cd15543">
    <property type="entry name" value="PHD_RSF1"/>
    <property type="match status" value="1"/>
</dbReference>
<feature type="region of interest" description="Disordered" evidence="5">
    <location>
        <begin position="260"/>
        <end position="288"/>
    </location>
</feature>
<keyword evidence="3" id="KW-0862">Zinc</keyword>
<dbReference type="InterPro" id="IPR001965">
    <property type="entry name" value="Znf_PHD"/>
</dbReference>
<dbReference type="GO" id="GO:0045892">
    <property type="term" value="P:negative regulation of DNA-templated transcription"/>
    <property type="evidence" value="ECO:0007669"/>
    <property type="project" value="TreeGrafter"/>
</dbReference>
<organism evidence="7 8">
    <name type="scientific">Trichonephila clavata</name>
    <name type="common">Joro spider</name>
    <name type="synonym">Nephila clavata</name>
    <dbReference type="NCBI Taxonomy" id="2740835"/>
    <lineage>
        <taxon>Eukaryota</taxon>
        <taxon>Metazoa</taxon>
        <taxon>Ecdysozoa</taxon>
        <taxon>Arthropoda</taxon>
        <taxon>Chelicerata</taxon>
        <taxon>Arachnida</taxon>
        <taxon>Araneae</taxon>
        <taxon>Araneomorphae</taxon>
        <taxon>Entelegynae</taxon>
        <taxon>Araneoidea</taxon>
        <taxon>Nephilidae</taxon>
        <taxon>Trichonephila</taxon>
    </lineage>
</organism>
<feature type="domain" description="PHD-type" evidence="6">
    <location>
        <begin position="2274"/>
        <end position="2324"/>
    </location>
</feature>
<dbReference type="GO" id="GO:0042393">
    <property type="term" value="F:histone binding"/>
    <property type="evidence" value="ECO:0007669"/>
    <property type="project" value="TreeGrafter"/>
</dbReference>
<keyword evidence="2 4" id="KW-0863">Zinc-finger</keyword>
<feature type="compositionally biased region" description="Acidic residues" evidence="5">
    <location>
        <begin position="2215"/>
        <end position="2225"/>
    </location>
</feature>
<sequence>MAASEESCDGNPDFAVICSFISKFGDDCGVNVTIPCLQQMLEDTKNVHEELAELHIHLLRRGRKRVTKERWEKSLIKFCHEYSSVDAWELERFGYKKAKLSVKLEILKRLLELQFDSNPKFKTEVNKQDAHSLRIPPIGRDIDGQVYWYQLDKEYNMRLYRQGVGDESAWTLLCSTTDHLKNLLCSLEKNITNTTPQASEAATKEEKVDPAVPKQEKEGEDLTSCMSQTKPCAIIIKTEKKDLLSTYKVTSTLKTPVKADTTTDPEIDKEAPSEISSSEQETKVKECPDNQKEIKTDDIVKKEVDSSKKEDVTPLEIVDGKDKVNDHSEIAPKMDVEITNIEDVPLIDKKSKLSENTFDRKTNMNVPDIIKNSSTQEIMPEAKFKDSKIKLYEKWSNEKKQAAAAVNESTEEKKQISSTTNHQELIDSKESLPEDLTVSHKALSENSTNKSNPVKISSNEPLCDTVSRGDEVPMDLSVSCRNNDSVSKNSATDVSSNNKKRTLSDLEKTNLSYNGGSGRPSFPISDHCKTIDLKYSNTSEAPRPFKKKHLSMTKEEPVKETGDHGRKSVIFEVKNSKLFNQYQENRHSSDPIISDRTQTNSGFSHLQALQNMCNENPMTCFQSNIINSAGQDKRPPIEGSYGKYGLEKFSYNETACDNLSKKYAFSSSQLSDDMKHISDKIEPAPLLKSNLQGGSEIPPRDHPQSKSTICSSPLIAENKKSIVKDEKSGHPIKKSNHVETVPSSTFSASNVEKVEKQKVVDRCTKTLNQNAPVVAEGNRASIKEHVKVKKEKHSDNLAEPTSKGRFSKPCEDITECSKVKHTVTSMLRQDVVTSKSNDLMCSSIANKPSIVPSLSTSNESNKSFISESETDTNVTHIASSKDKLHKSDEKDNKNSNLVKNELNDNSLGHVQDNNIPPKSVKQEIPQPLPSEKLEPPIIPEVCTKPEKTLLDSSEPMDVDNKSSIVTSKSTDVPSSVIGKNSETVEQMHIPAVSNKEPVKSSSEHNQLSNSCKNSSSDTSTFSASAISKSDSIKSVKDKSEHVITNVLSTPLVKPKEEINHDNRGSNNNLKNKELLTDTKTVSIDSKTMNTDVAVPKQKIGEISENVESISDSTSLKSESTTVPYKTEKCDKENSVDTLKNELNDPNNCNTIGQQVFTSCSVKLNDSSLSLEQNQNVSIEKNVGHRNIVTSAVNNLDTREKEVCCLTTVGELNVKTEESSLLNAEPGKNSSDGSLSKTGILITTENRSLENSISDKIIETKHKSSGESELMCLDNPTKICVETGSGVNAKVNSKETSEESAKKLQSDKSKIKTLEVVVDSPVEKTICEFKKNPEKSEIDVKKDYSSIAEILDETKIAYKKKSNIEISATKVLTNRSPCETGKKSPAKLDTSTSNALLNESENKMNELVGGKELPETKITPKSETPVNIPSPELLINETEIKASGKLEAEGNSSSSIGNSQTKVTKKIAENSEAATALTSRDAVKTECDVEFNEVPSNVKKSLDKKGNKSSDNCVKISADKNSSNVPKSAKMTEIDAVHLKNKTSVKTENVKDSSQSDRLIPECQTTQAEVSEVPIKTKSETVVQSLKMKDLSQESAAKQSAKEMSKKVKSKSSTNETIVDKQDKEICVKSKDNVPCSNLEGKNDLPQESVTKHIEKDTSKNTLKTSAEEVVTSEEKCKKSYKKSKIETDTEINSLNSPFKEVAKIEIPNLQQNISPVAPVKLEAKSSEIPQNDTSDKLLVKPALSVSVADENNLKESEVSKSVMNVKKAENDSNKNDTEPAQSDNKKNDQRISNKSTRSSRTKSRSKSNCKIEIGDSTPQDLLTKSELSVESSVKNETAKCKSSKKETELTKFIKNDKHISMEDIKPEVNKDSVTTSVGEKRIKPVEVKTEVSEKKSGEEMMFDFLCNLDIKNPLNLYLVMNSRCLETKGRHPHCGQLGMKPLPSTSPSKPKLITTFSLDTNDEVQIISSTGSPTKKKRGRLRQRGPVTKSKEPSPVPEPRKTPAKLPAQKRGRNSKKPSTTSGKDNFTIPEGFLEILSNSQSETTKAEPQRKSRGQKSKVSTPSLQSSESESAPIKRSRRIQEQHQKKMSELAVEMEREQRMLEQMAKKSAKKGSTPKSTPKAQEAKNSRATKSKFQPPTPEETLLESKRSTRKMNSRSRNMTKMTLMYEDESKDSEFSTSRETEKSKKRRRGKGARKGYKPWDVSSESSSSIEELTEEEEEEHEEPLVFEVNEDEFACEEVEEDAEPIVVRRARTAKKAPEDTTAEENVVIDDKPCSKCGKYDKPEWILLCDKCDNGYHTQCLIPPLVIIPEGDWYCQPCEHAFLCDVLQKELHRLELILKQREREELRKQRLAYVGISLDNVLKPVSIFTST</sequence>
<feature type="region of interest" description="Disordered" evidence="5">
    <location>
        <begin position="1744"/>
        <end position="1846"/>
    </location>
</feature>
<feature type="region of interest" description="Disordered" evidence="5">
    <location>
        <begin position="1498"/>
        <end position="1530"/>
    </location>
</feature>
<dbReference type="Gene3D" id="3.30.40.10">
    <property type="entry name" value="Zinc/RING finger domain, C3HC4 (zinc finger)"/>
    <property type="match status" value="1"/>
</dbReference>
<protein>
    <submittedName>
        <fullName evidence="7">Remodeling and spacing factor 1</fullName>
    </submittedName>
</protein>
<dbReference type="PROSITE" id="PS50016">
    <property type="entry name" value="ZF_PHD_2"/>
    <property type="match status" value="1"/>
</dbReference>
<dbReference type="PANTHER" id="PTHR14296:SF16">
    <property type="entry name" value="REMODELING AND SPACING FACTOR 1"/>
    <property type="match status" value="1"/>
</dbReference>
<comment type="caution">
    <text evidence="7">The sequence shown here is derived from an EMBL/GenBank/DDBJ whole genome shotgun (WGS) entry which is preliminary data.</text>
</comment>
<feature type="compositionally biased region" description="Basic and acidic residues" evidence="5">
    <location>
        <begin position="879"/>
        <end position="893"/>
    </location>
</feature>
<feature type="region of interest" description="Disordered" evidence="5">
    <location>
        <begin position="1443"/>
        <end position="1463"/>
    </location>
</feature>
<feature type="compositionally biased region" description="Basic and acidic residues" evidence="5">
    <location>
        <begin position="1766"/>
        <end position="1791"/>
    </location>
</feature>
<dbReference type="Proteomes" id="UP000887116">
    <property type="component" value="Unassembled WGS sequence"/>
</dbReference>
<keyword evidence="8" id="KW-1185">Reference proteome</keyword>
<name>A0A8X6FQ37_TRICU</name>
<dbReference type="GO" id="GO:0031213">
    <property type="term" value="C:RSF complex"/>
    <property type="evidence" value="ECO:0007669"/>
    <property type="project" value="InterPro"/>
</dbReference>
<evidence type="ECO:0000256" key="4">
    <source>
        <dbReference type="PROSITE-ProRule" id="PRU00146"/>
    </source>
</evidence>
<feature type="region of interest" description="Disordered" evidence="5">
    <location>
        <begin position="196"/>
        <end position="223"/>
    </location>
</feature>
<feature type="compositionally biased region" description="Low complexity" evidence="5">
    <location>
        <begin position="1008"/>
        <end position="1029"/>
    </location>
</feature>
<feature type="compositionally biased region" description="Basic and acidic residues" evidence="5">
    <location>
        <begin position="1836"/>
        <end position="1846"/>
    </location>
</feature>